<keyword evidence="3" id="KW-1185">Reference proteome</keyword>
<dbReference type="PANTHER" id="PTHR43190">
    <property type="entry name" value="N-ACETYL-D-GLUCOSAMINE KINASE"/>
    <property type="match status" value="1"/>
</dbReference>
<dbReference type="Gene3D" id="3.30.420.40">
    <property type="match status" value="2"/>
</dbReference>
<dbReference type="Proteomes" id="UP000645462">
    <property type="component" value="Unassembled WGS sequence"/>
</dbReference>
<protein>
    <submittedName>
        <fullName evidence="2">N-acetylglucosamine kinase</fullName>
    </submittedName>
</protein>
<evidence type="ECO:0000259" key="1">
    <source>
        <dbReference type="Pfam" id="PF01869"/>
    </source>
</evidence>
<accession>A0ABQ1L1K4</accession>
<evidence type="ECO:0000313" key="3">
    <source>
        <dbReference type="Proteomes" id="UP000645462"/>
    </source>
</evidence>
<dbReference type="GO" id="GO:0016301">
    <property type="term" value="F:kinase activity"/>
    <property type="evidence" value="ECO:0007669"/>
    <property type="project" value="UniProtKB-KW"/>
</dbReference>
<dbReference type="Pfam" id="PF01869">
    <property type="entry name" value="BcrAD_BadFG"/>
    <property type="match status" value="1"/>
</dbReference>
<gene>
    <name evidence="2" type="ORF">GCM10011363_32350</name>
</gene>
<dbReference type="CDD" id="cd24082">
    <property type="entry name" value="ASKHA_NBD_GspK-like"/>
    <property type="match status" value="1"/>
</dbReference>
<evidence type="ECO:0000313" key="2">
    <source>
        <dbReference type="EMBL" id="GGC13164.1"/>
    </source>
</evidence>
<dbReference type="InterPro" id="IPR043129">
    <property type="entry name" value="ATPase_NBD"/>
</dbReference>
<proteinExistence type="predicted"/>
<organism evidence="2 3">
    <name type="scientific">Marivita lacus</name>
    <dbReference type="NCBI Taxonomy" id="1323742"/>
    <lineage>
        <taxon>Bacteria</taxon>
        <taxon>Pseudomonadati</taxon>
        <taxon>Pseudomonadota</taxon>
        <taxon>Alphaproteobacteria</taxon>
        <taxon>Rhodobacterales</taxon>
        <taxon>Roseobacteraceae</taxon>
        <taxon>Marivita</taxon>
    </lineage>
</organism>
<keyword evidence="2" id="KW-0418">Kinase</keyword>
<dbReference type="EMBL" id="BMFC01000009">
    <property type="protein sequence ID" value="GGC13164.1"/>
    <property type="molecule type" value="Genomic_DNA"/>
</dbReference>
<reference evidence="3" key="1">
    <citation type="journal article" date="2019" name="Int. J. Syst. Evol. Microbiol.">
        <title>The Global Catalogue of Microorganisms (GCM) 10K type strain sequencing project: providing services to taxonomists for standard genome sequencing and annotation.</title>
        <authorList>
            <consortium name="The Broad Institute Genomics Platform"/>
            <consortium name="The Broad Institute Genome Sequencing Center for Infectious Disease"/>
            <person name="Wu L."/>
            <person name="Ma J."/>
        </authorList>
    </citation>
    <scope>NUCLEOTIDE SEQUENCE [LARGE SCALE GENOMIC DNA]</scope>
    <source>
        <strain evidence="3">CGMCC 1.12478</strain>
    </source>
</reference>
<sequence>MVVIGTADRSVVATATGGAANYTSDPDTTVRHILDTLSDAAESAGLDLATLFDMPTHLGLAGIVTPDDAKSLAARLPLTRCRVSDDQITSTIGALGARDGALIAVGTGSFVAIKRGDTIRTLGGWGLQLGDQASGAWLGRTALQRCALVADGLAPTSPLVAKLLARFGDDAGQMIAFARIASPAEYAQLAPLIFDAAYSDDPNACGLAAEGVAYLNLCLGTADLKGDDVLCMSGGLGRRYAPWLDARYQSRIAEPEGTALDGAVRLAWQLAERI</sequence>
<dbReference type="InterPro" id="IPR002731">
    <property type="entry name" value="ATPase_BadF"/>
</dbReference>
<name>A0ABQ1L1K4_9RHOB</name>
<dbReference type="InterPro" id="IPR052519">
    <property type="entry name" value="Euk-type_GlcNAc_Kinase"/>
</dbReference>
<feature type="domain" description="ATPase BadF/BadG/BcrA/BcrD type" evidence="1">
    <location>
        <begin position="3"/>
        <end position="239"/>
    </location>
</feature>
<dbReference type="SUPFAM" id="SSF53067">
    <property type="entry name" value="Actin-like ATPase domain"/>
    <property type="match status" value="2"/>
</dbReference>
<comment type="caution">
    <text evidence="2">The sequence shown here is derived from an EMBL/GenBank/DDBJ whole genome shotgun (WGS) entry which is preliminary data.</text>
</comment>
<keyword evidence="2" id="KW-0808">Transferase</keyword>
<dbReference type="PANTHER" id="PTHR43190:SF3">
    <property type="entry name" value="N-ACETYL-D-GLUCOSAMINE KINASE"/>
    <property type="match status" value="1"/>
</dbReference>